<keyword evidence="3" id="KW-0808">Transferase</keyword>
<dbReference type="Proteomes" id="UP000018936">
    <property type="component" value="Unassembled WGS sequence"/>
</dbReference>
<dbReference type="PANTHER" id="PTHR11571">
    <property type="entry name" value="GLUTATHIONE S-TRANSFERASE"/>
    <property type="match status" value="1"/>
</dbReference>
<evidence type="ECO:0000256" key="1">
    <source>
        <dbReference type="ARBA" id="ARBA00011055"/>
    </source>
</evidence>
<dbReference type="PANTHER" id="PTHR11571:SF107">
    <property type="entry name" value="GLUTATHIONE S-TRANSFERASE A1"/>
    <property type="match status" value="1"/>
</dbReference>
<evidence type="ECO:0000259" key="5">
    <source>
        <dbReference type="PROSITE" id="PS50404"/>
    </source>
</evidence>
<dbReference type="Gene3D" id="3.40.30.10">
    <property type="entry name" value="Glutaredoxin"/>
    <property type="match status" value="1"/>
</dbReference>
<dbReference type="PROSITE" id="PS50405">
    <property type="entry name" value="GST_CTER"/>
    <property type="match status" value="1"/>
</dbReference>
<evidence type="ECO:0000256" key="2">
    <source>
        <dbReference type="ARBA" id="ARBA00012452"/>
    </source>
</evidence>
<feature type="compositionally biased region" description="Polar residues" evidence="4">
    <location>
        <begin position="246"/>
        <end position="258"/>
    </location>
</feature>
<dbReference type="SFLD" id="SFLDS00019">
    <property type="entry name" value="Glutathione_Transferase_(cytos"/>
    <property type="match status" value="1"/>
</dbReference>
<name>V8NC60_OPHHA</name>
<dbReference type="Pfam" id="PF14497">
    <property type="entry name" value="GST_C_3"/>
    <property type="match status" value="1"/>
</dbReference>
<evidence type="ECO:0000313" key="7">
    <source>
        <dbReference type="EMBL" id="ETE59864.1"/>
    </source>
</evidence>
<proteinExistence type="inferred from homology"/>
<feature type="domain" description="GST N-terminal" evidence="5">
    <location>
        <begin position="3"/>
        <end position="83"/>
    </location>
</feature>
<dbReference type="GO" id="GO:0006749">
    <property type="term" value="P:glutathione metabolic process"/>
    <property type="evidence" value="ECO:0007669"/>
    <property type="project" value="TreeGrafter"/>
</dbReference>
<dbReference type="InterPro" id="IPR050213">
    <property type="entry name" value="GST_superfamily"/>
</dbReference>
<evidence type="ECO:0000259" key="6">
    <source>
        <dbReference type="PROSITE" id="PS50405"/>
    </source>
</evidence>
<dbReference type="SFLD" id="SFLDG00363">
    <property type="entry name" value="AMPS_(cytGST):_Alpha-__Mu-__Pi"/>
    <property type="match status" value="1"/>
</dbReference>
<dbReference type="InterPro" id="IPR036282">
    <property type="entry name" value="Glutathione-S-Trfase_C_sf"/>
</dbReference>
<dbReference type="GO" id="GO:0004364">
    <property type="term" value="F:glutathione transferase activity"/>
    <property type="evidence" value="ECO:0007669"/>
    <property type="project" value="UniProtKB-EC"/>
</dbReference>
<dbReference type="SFLD" id="SFLDG01205">
    <property type="entry name" value="AMPS.1"/>
    <property type="match status" value="1"/>
</dbReference>
<protein>
    <recommendedName>
        <fullName evidence="2">glutathione transferase</fullName>
        <ecNumber evidence="2">2.5.1.18</ecNumber>
    </recommendedName>
</protein>
<dbReference type="InterPro" id="IPR003080">
    <property type="entry name" value="GST_alpha"/>
</dbReference>
<dbReference type="PROSITE" id="PS50404">
    <property type="entry name" value="GST_NTER"/>
    <property type="match status" value="1"/>
</dbReference>
<comment type="similarity">
    <text evidence="1">Belongs to the GST superfamily. Alpha family.</text>
</comment>
<dbReference type="Gene3D" id="1.20.1050.10">
    <property type="match status" value="1"/>
</dbReference>
<dbReference type="CDD" id="cd03208">
    <property type="entry name" value="GST_C_Alpha"/>
    <property type="match status" value="1"/>
</dbReference>
<dbReference type="GO" id="GO:0006805">
    <property type="term" value="P:xenobiotic metabolic process"/>
    <property type="evidence" value="ECO:0007669"/>
    <property type="project" value="TreeGrafter"/>
</dbReference>
<gene>
    <name evidence="7" type="ORF">L345_14402</name>
</gene>
<dbReference type="InterPro" id="IPR004046">
    <property type="entry name" value="GST_C"/>
</dbReference>
<reference evidence="7 8" key="1">
    <citation type="journal article" date="2013" name="Proc. Natl. Acad. Sci. U.S.A.">
        <title>The king cobra genome reveals dynamic gene evolution and adaptation in the snake venom system.</title>
        <authorList>
            <person name="Vonk F.J."/>
            <person name="Casewell N.R."/>
            <person name="Henkel C.V."/>
            <person name="Heimberg A.M."/>
            <person name="Jansen H.J."/>
            <person name="McCleary R.J."/>
            <person name="Kerkkamp H.M."/>
            <person name="Vos R.A."/>
            <person name="Guerreiro I."/>
            <person name="Calvete J.J."/>
            <person name="Wuster W."/>
            <person name="Woods A.E."/>
            <person name="Logan J.M."/>
            <person name="Harrison R.A."/>
            <person name="Castoe T.A."/>
            <person name="de Koning A.P."/>
            <person name="Pollock D.D."/>
            <person name="Yandell M."/>
            <person name="Calderon D."/>
            <person name="Renjifo C."/>
            <person name="Currier R.B."/>
            <person name="Salgado D."/>
            <person name="Pla D."/>
            <person name="Sanz L."/>
            <person name="Hyder A.S."/>
            <person name="Ribeiro J.M."/>
            <person name="Arntzen J.W."/>
            <person name="van den Thillart G.E."/>
            <person name="Boetzer M."/>
            <person name="Pirovano W."/>
            <person name="Dirks R.P."/>
            <person name="Spaink H.P."/>
            <person name="Duboule D."/>
            <person name="McGlinn E."/>
            <person name="Kini R.M."/>
            <person name="Richardson M.K."/>
        </authorList>
    </citation>
    <scope>NUCLEOTIDE SEQUENCE</scope>
    <source>
        <tissue evidence="7">Blood</tissue>
    </source>
</reference>
<comment type="caution">
    <text evidence="7">The sequence shown here is derived from an EMBL/GenBank/DDBJ whole genome shotgun (WGS) entry which is preliminary data.</text>
</comment>
<dbReference type="InterPro" id="IPR040079">
    <property type="entry name" value="Glutathione_S-Trfase"/>
</dbReference>
<feature type="non-terminal residue" evidence="7">
    <location>
        <position position="1"/>
    </location>
</feature>
<dbReference type="PRINTS" id="PR01266">
    <property type="entry name" value="GSTRNSFRASEA"/>
</dbReference>
<dbReference type="EC" id="2.5.1.18" evidence="2"/>
<accession>V8NC60</accession>
<feature type="compositionally biased region" description="Basic and acidic residues" evidence="4">
    <location>
        <begin position="217"/>
        <end position="227"/>
    </location>
</feature>
<keyword evidence="8" id="KW-1185">Reference proteome</keyword>
<dbReference type="SUPFAM" id="SSF47616">
    <property type="entry name" value="GST C-terminal domain-like"/>
    <property type="match status" value="1"/>
</dbReference>
<evidence type="ECO:0000256" key="3">
    <source>
        <dbReference type="ARBA" id="ARBA00022679"/>
    </source>
</evidence>
<dbReference type="AlphaFoldDB" id="V8NC60"/>
<evidence type="ECO:0000313" key="8">
    <source>
        <dbReference type="Proteomes" id="UP000018936"/>
    </source>
</evidence>
<organism evidence="7 8">
    <name type="scientific">Ophiophagus hannah</name>
    <name type="common">King cobra</name>
    <name type="synonym">Naja hannah</name>
    <dbReference type="NCBI Taxonomy" id="8665"/>
    <lineage>
        <taxon>Eukaryota</taxon>
        <taxon>Metazoa</taxon>
        <taxon>Chordata</taxon>
        <taxon>Craniata</taxon>
        <taxon>Vertebrata</taxon>
        <taxon>Euteleostomi</taxon>
        <taxon>Lepidosauria</taxon>
        <taxon>Squamata</taxon>
        <taxon>Bifurcata</taxon>
        <taxon>Unidentata</taxon>
        <taxon>Episquamata</taxon>
        <taxon>Toxicofera</taxon>
        <taxon>Serpentes</taxon>
        <taxon>Colubroidea</taxon>
        <taxon>Elapidae</taxon>
        <taxon>Elapinae</taxon>
        <taxon>Ophiophagus</taxon>
    </lineage>
</organism>
<evidence type="ECO:0000256" key="4">
    <source>
        <dbReference type="SAM" id="MobiDB-lite"/>
    </source>
</evidence>
<dbReference type="EMBL" id="AZIM01005168">
    <property type="protein sequence ID" value="ETE59864.1"/>
    <property type="molecule type" value="Genomic_DNA"/>
</dbReference>
<dbReference type="InterPro" id="IPR010987">
    <property type="entry name" value="Glutathione-S-Trfase_C-like"/>
</dbReference>
<dbReference type="OrthoDB" id="414243at2759"/>
<dbReference type="FunFam" id="1.20.1050.10:FF:000005">
    <property type="entry name" value="Glutathione S-transferase A1"/>
    <property type="match status" value="1"/>
</dbReference>
<feature type="domain" description="GST C-terminal" evidence="6">
    <location>
        <begin position="85"/>
        <end position="208"/>
    </location>
</feature>
<dbReference type="Pfam" id="PF02798">
    <property type="entry name" value="GST_N"/>
    <property type="match status" value="1"/>
</dbReference>
<dbReference type="InterPro" id="IPR036249">
    <property type="entry name" value="Thioredoxin-like_sf"/>
</dbReference>
<sequence>MAGKPKLYYTRGRGKMESIRWLLATAGVEFEEHFLETKEDLEKWRSDGWLLFQQVPMVEMDGMKLVQTRAILSYIAAKYNLYGKDLKERLLIDMYVEGTTDLMGMIMMLPFQPAENKEKQRALIIERATTRYFPAYEKILKDHGQNFLVGNQFSWADAHLLEAILMLEEFKSDVLTKFPLLQAFKTRISNIPTIKKFLQPGSQRKPPPDDNLVAQSWRERERERASSEWRASTGTGTCVKFHPQKSFPSQPSDSGINT</sequence>
<dbReference type="InterPro" id="IPR004045">
    <property type="entry name" value="Glutathione_S-Trfase_N"/>
</dbReference>
<dbReference type="SUPFAM" id="SSF52833">
    <property type="entry name" value="Thioredoxin-like"/>
    <property type="match status" value="1"/>
</dbReference>
<feature type="region of interest" description="Disordered" evidence="4">
    <location>
        <begin position="198"/>
        <end position="258"/>
    </location>
</feature>